<dbReference type="Proteomes" id="UP000077266">
    <property type="component" value="Unassembled WGS sequence"/>
</dbReference>
<dbReference type="EMBL" id="KV426096">
    <property type="protein sequence ID" value="KZV88597.1"/>
    <property type="molecule type" value="Genomic_DNA"/>
</dbReference>
<gene>
    <name evidence="2" type="ORF">EXIGLDRAFT_772568</name>
</gene>
<feature type="region of interest" description="Disordered" evidence="1">
    <location>
        <begin position="109"/>
        <end position="128"/>
    </location>
</feature>
<evidence type="ECO:0000256" key="1">
    <source>
        <dbReference type="SAM" id="MobiDB-lite"/>
    </source>
</evidence>
<evidence type="ECO:0000313" key="3">
    <source>
        <dbReference type="Proteomes" id="UP000077266"/>
    </source>
</evidence>
<accession>A0A165F8W8</accession>
<evidence type="ECO:0000313" key="2">
    <source>
        <dbReference type="EMBL" id="KZV88597.1"/>
    </source>
</evidence>
<keyword evidence="3" id="KW-1185">Reference proteome</keyword>
<protein>
    <submittedName>
        <fullName evidence="2">Uncharacterized protein</fullName>
    </submittedName>
</protein>
<dbReference type="AlphaFoldDB" id="A0A165F8W8"/>
<organism evidence="2 3">
    <name type="scientific">Exidia glandulosa HHB12029</name>
    <dbReference type="NCBI Taxonomy" id="1314781"/>
    <lineage>
        <taxon>Eukaryota</taxon>
        <taxon>Fungi</taxon>
        <taxon>Dikarya</taxon>
        <taxon>Basidiomycota</taxon>
        <taxon>Agaricomycotina</taxon>
        <taxon>Agaricomycetes</taxon>
        <taxon>Auriculariales</taxon>
        <taxon>Exidiaceae</taxon>
        <taxon>Exidia</taxon>
    </lineage>
</organism>
<reference evidence="2 3" key="1">
    <citation type="journal article" date="2016" name="Mol. Biol. Evol.">
        <title>Comparative Genomics of Early-Diverging Mushroom-Forming Fungi Provides Insights into the Origins of Lignocellulose Decay Capabilities.</title>
        <authorList>
            <person name="Nagy L.G."/>
            <person name="Riley R."/>
            <person name="Tritt A."/>
            <person name="Adam C."/>
            <person name="Daum C."/>
            <person name="Floudas D."/>
            <person name="Sun H."/>
            <person name="Yadav J.S."/>
            <person name="Pangilinan J."/>
            <person name="Larsson K.H."/>
            <person name="Matsuura K."/>
            <person name="Barry K."/>
            <person name="Labutti K."/>
            <person name="Kuo R."/>
            <person name="Ohm R.A."/>
            <person name="Bhattacharya S.S."/>
            <person name="Shirouzu T."/>
            <person name="Yoshinaga Y."/>
            <person name="Martin F.M."/>
            <person name="Grigoriev I.V."/>
            <person name="Hibbett D.S."/>
        </authorList>
    </citation>
    <scope>NUCLEOTIDE SEQUENCE [LARGE SCALE GENOMIC DNA]</scope>
    <source>
        <strain evidence="2 3">HHB12029</strain>
    </source>
</reference>
<name>A0A165F8W8_EXIGL</name>
<proteinExistence type="predicted"/>
<sequence>MTVLWAPLLPPRVASLPKTLFSDALAHCRFSSTAKNCPPLKTHRSSRPMTTTYACSTALHVAVRVSSPCARSRSAALNHDMRRQGAIDPRVARGLVSLATPGPIPCVARALQDDSDTPDNPPSRQTTVNRERYFTTLTFGVCLTSQSSVEERSWFLTCCDAVPRRTALDLLHARFRDDGTRRVEVARREREQFDDVRFPRTRAVIQLSEE</sequence>
<dbReference type="InParanoid" id="A0A165F8W8"/>